<evidence type="ECO:0000256" key="7">
    <source>
        <dbReference type="ARBA" id="ARBA00023136"/>
    </source>
</evidence>
<dbReference type="GO" id="GO:0017038">
    <property type="term" value="P:protein import"/>
    <property type="evidence" value="ECO:0007669"/>
    <property type="project" value="TreeGrafter"/>
</dbReference>
<evidence type="ECO:0000256" key="2">
    <source>
        <dbReference type="ARBA" id="ARBA00022448"/>
    </source>
</evidence>
<evidence type="ECO:0000256" key="9">
    <source>
        <dbReference type="SAM" id="Phobius"/>
    </source>
</evidence>
<keyword evidence="4 9" id="KW-0812">Transmembrane</keyword>
<dbReference type="PANTHER" id="PTHR30625">
    <property type="entry name" value="PROTEIN TOLQ"/>
    <property type="match status" value="1"/>
</dbReference>
<evidence type="ECO:0000256" key="3">
    <source>
        <dbReference type="ARBA" id="ARBA00022475"/>
    </source>
</evidence>
<proteinExistence type="inferred from homology"/>
<dbReference type="Pfam" id="PF01618">
    <property type="entry name" value="MotA_ExbB"/>
    <property type="match status" value="1"/>
</dbReference>
<dbReference type="EMBL" id="UHJL01000003">
    <property type="protein sequence ID" value="SUQ25043.1"/>
    <property type="molecule type" value="Genomic_DNA"/>
</dbReference>
<evidence type="ECO:0000256" key="1">
    <source>
        <dbReference type="ARBA" id="ARBA00004651"/>
    </source>
</evidence>
<dbReference type="Proteomes" id="UP000255423">
    <property type="component" value="Unassembled WGS sequence"/>
</dbReference>
<dbReference type="RefSeq" id="WP_109573360.1">
    <property type="nucleotide sequence ID" value="NZ_UHJL01000003.1"/>
</dbReference>
<organism evidence="11 12">
    <name type="scientific">Fibrobacter succinogenes</name>
    <name type="common">Bacteroides succinogenes</name>
    <dbReference type="NCBI Taxonomy" id="833"/>
    <lineage>
        <taxon>Bacteria</taxon>
        <taxon>Pseudomonadati</taxon>
        <taxon>Fibrobacterota</taxon>
        <taxon>Fibrobacteria</taxon>
        <taxon>Fibrobacterales</taxon>
        <taxon>Fibrobacteraceae</taxon>
        <taxon>Fibrobacter</taxon>
    </lineage>
</organism>
<protein>
    <submittedName>
        <fullName evidence="11">Outer membrane transport energization protein ExbB (TC 2.C.1.1.1)</fullName>
    </submittedName>
</protein>
<evidence type="ECO:0000313" key="11">
    <source>
        <dbReference type="EMBL" id="SUQ25043.1"/>
    </source>
</evidence>
<gene>
    <name evidence="11" type="ORF">SAMN05661053_2458</name>
</gene>
<comment type="similarity">
    <text evidence="8">Belongs to the exbB/tolQ family.</text>
</comment>
<dbReference type="InterPro" id="IPR002898">
    <property type="entry name" value="MotA_ExbB_proton_chnl"/>
</dbReference>
<feature type="transmembrane region" description="Helical" evidence="9">
    <location>
        <begin position="17"/>
        <end position="41"/>
    </location>
</feature>
<feature type="domain" description="MotA/TolQ/ExbB proton channel" evidence="10">
    <location>
        <begin position="79"/>
        <end position="202"/>
    </location>
</feature>
<evidence type="ECO:0000256" key="5">
    <source>
        <dbReference type="ARBA" id="ARBA00022927"/>
    </source>
</evidence>
<keyword evidence="2 8" id="KW-0813">Transport</keyword>
<evidence type="ECO:0000256" key="4">
    <source>
        <dbReference type="ARBA" id="ARBA00022692"/>
    </source>
</evidence>
<name>A0A380S7P6_FIBSU</name>
<comment type="subcellular location">
    <subcellularLocation>
        <location evidence="1">Cell membrane</location>
        <topology evidence="1">Multi-pass membrane protein</topology>
    </subcellularLocation>
    <subcellularLocation>
        <location evidence="8">Membrane</location>
        <topology evidence="8">Multi-pass membrane protein</topology>
    </subcellularLocation>
</comment>
<evidence type="ECO:0000259" key="10">
    <source>
        <dbReference type="Pfam" id="PF01618"/>
    </source>
</evidence>
<dbReference type="GO" id="GO:0005886">
    <property type="term" value="C:plasma membrane"/>
    <property type="evidence" value="ECO:0007669"/>
    <property type="project" value="UniProtKB-SubCell"/>
</dbReference>
<evidence type="ECO:0000256" key="6">
    <source>
        <dbReference type="ARBA" id="ARBA00022989"/>
    </source>
</evidence>
<evidence type="ECO:0000256" key="8">
    <source>
        <dbReference type="RuleBase" id="RU004057"/>
    </source>
</evidence>
<sequence length="212" mass="23005">MSKLLQSFSPESDGYQFMWIILVVFIIGLGFSLERVTYIMIKSSKGRGKFMADFGKLVMQNQLEQALQFAKSSKLPIAKVMDAIVAAKLNCKDADKARDVMTAASDAVFLTEAPRLTRYISIISVMASISTLLGLMGTIYGLIYTFDAVANKPASERAKALADGIAIAMGTTLLGLLSAVPLLVIVGLLNMNSERLIQEMEEKGLKIINSLA</sequence>
<feature type="transmembrane region" description="Helical" evidence="9">
    <location>
        <begin position="164"/>
        <end position="189"/>
    </location>
</feature>
<keyword evidence="3" id="KW-1003">Cell membrane</keyword>
<reference evidence="11 12" key="1">
    <citation type="submission" date="2017-08" db="EMBL/GenBank/DDBJ databases">
        <authorList>
            <person name="de Groot N.N."/>
        </authorList>
    </citation>
    <scope>NUCLEOTIDE SEQUENCE [LARGE SCALE GENOMIC DNA]</scope>
    <source>
        <strain evidence="11 12">HM2</strain>
    </source>
</reference>
<feature type="transmembrane region" description="Helical" evidence="9">
    <location>
        <begin position="119"/>
        <end position="144"/>
    </location>
</feature>
<evidence type="ECO:0000313" key="12">
    <source>
        <dbReference type="Proteomes" id="UP000255423"/>
    </source>
</evidence>
<dbReference type="AlphaFoldDB" id="A0A380S7P6"/>
<keyword evidence="5 8" id="KW-0653">Protein transport</keyword>
<keyword evidence="7 9" id="KW-0472">Membrane</keyword>
<dbReference type="InterPro" id="IPR050790">
    <property type="entry name" value="ExbB/TolQ_transport"/>
</dbReference>
<accession>A0A380S7P6</accession>
<dbReference type="PANTHER" id="PTHR30625:SF15">
    <property type="entry name" value="BIOPOLYMER TRANSPORT PROTEIN EXBB"/>
    <property type="match status" value="1"/>
</dbReference>
<keyword evidence="6 9" id="KW-1133">Transmembrane helix</keyword>